<dbReference type="Pfam" id="PF10099">
    <property type="entry name" value="RskA_C"/>
    <property type="match status" value="1"/>
</dbReference>
<feature type="compositionally biased region" description="Pro residues" evidence="1">
    <location>
        <begin position="149"/>
        <end position="158"/>
    </location>
</feature>
<name>A0ABW2YKG0_9GAMM</name>
<organism evidence="3 4">
    <name type="scientific">Lysobacter brunescens</name>
    <dbReference type="NCBI Taxonomy" id="262323"/>
    <lineage>
        <taxon>Bacteria</taxon>
        <taxon>Pseudomonadati</taxon>
        <taxon>Pseudomonadota</taxon>
        <taxon>Gammaproteobacteria</taxon>
        <taxon>Lysobacterales</taxon>
        <taxon>Lysobacteraceae</taxon>
        <taxon>Lysobacter</taxon>
    </lineage>
</organism>
<evidence type="ECO:0000256" key="1">
    <source>
        <dbReference type="SAM" id="MobiDB-lite"/>
    </source>
</evidence>
<dbReference type="EMBL" id="JBHTIF010000007">
    <property type="protein sequence ID" value="MFD0727650.1"/>
    <property type="molecule type" value="Genomic_DNA"/>
</dbReference>
<gene>
    <name evidence="3" type="ORF">ACFQ0E_18815</name>
</gene>
<dbReference type="PANTHER" id="PTHR37461">
    <property type="entry name" value="ANTI-SIGMA-K FACTOR RSKA"/>
    <property type="match status" value="1"/>
</dbReference>
<feature type="region of interest" description="Disordered" evidence="1">
    <location>
        <begin position="142"/>
        <end position="168"/>
    </location>
</feature>
<evidence type="ECO:0000313" key="4">
    <source>
        <dbReference type="Proteomes" id="UP001597110"/>
    </source>
</evidence>
<comment type="caution">
    <text evidence="3">The sequence shown here is derived from an EMBL/GenBank/DDBJ whole genome shotgun (WGS) entry which is preliminary data.</text>
</comment>
<keyword evidence="4" id="KW-1185">Reference proteome</keyword>
<sequence length="278" mass="29097">MNIEHIEDRDFEGAQPPSADLFAGEYVLGVLDAEQRREAETRVAQDPAFARLVAEWEQRLAPLLAEFEGAEIPSHVWPRIRSRLGWPSVGDVAAPVAQATVPKAGLWQSAGFWQGVAGLAVAAALAAVAIGPLGLLKPETPDTRVVVQPPTPPTPDTTPPVEDPDAPKPVSTLLRDDGSTGWLASVDPTEGTVLMVPVPAAADAEGREPELWIIPPGGKAQSLGIVSINRSHTVKVPDTLRNALDQGAVLAITLEPKGGAPQGVATGPIIAKGDIVVL</sequence>
<evidence type="ECO:0000259" key="2">
    <source>
        <dbReference type="Pfam" id="PF10099"/>
    </source>
</evidence>
<dbReference type="PANTHER" id="PTHR37461:SF1">
    <property type="entry name" value="ANTI-SIGMA-K FACTOR RSKA"/>
    <property type="match status" value="1"/>
</dbReference>
<feature type="domain" description="Anti-sigma K factor RskA C-terminal" evidence="2">
    <location>
        <begin position="119"/>
        <end position="269"/>
    </location>
</feature>
<dbReference type="RefSeq" id="WP_386826512.1">
    <property type="nucleotide sequence ID" value="NZ_JBHTIF010000007.1"/>
</dbReference>
<accession>A0ABW2YKG0</accession>
<reference evidence="4" key="1">
    <citation type="journal article" date="2019" name="Int. J. Syst. Evol. Microbiol.">
        <title>The Global Catalogue of Microorganisms (GCM) 10K type strain sequencing project: providing services to taxonomists for standard genome sequencing and annotation.</title>
        <authorList>
            <consortium name="The Broad Institute Genomics Platform"/>
            <consortium name="The Broad Institute Genome Sequencing Center for Infectious Disease"/>
            <person name="Wu L."/>
            <person name="Ma J."/>
        </authorList>
    </citation>
    <scope>NUCLEOTIDE SEQUENCE [LARGE SCALE GENOMIC DNA]</scope>
    <source>
        <strain evidence="4">CCUG 55585</strain>
    </source>
</reference>
<protein>
    <submittedName>
        <fullName evidence="3">Anti-sigma factor domain-containing protein</fullName>
    </submittedName>
</protein>
<dbReference type="Proteomes" id="UP001597110">
    <property type="component" value="Unassembled WGS sequence"/>
</dbReference>
<evidence type="ECO:0000313" key="3">
    <source>
        <dbReference type="EMBL" id="MFD0727650.1"/>
    </source>
</evidence>
<proteinExistence type="predicted"/>
<dbReference type="InterPro" id="IPR051474">
    <property type="entry name" value="Anti-sigma-K/W_factor"/>
</dbReference>
<dbReference type="InterPro" id="IPR018764">
    <property type="entry name" value="RskA_C"/>
</dbReference>